<evidence type="ECO:0000313" key="8">
    <source>
        <dbReference type="EMBL" id="KKM94474.1"/>
    </source>
</evidence>
<protein>
    <recommendedName>
        <fullName evidence="7">Radical SAM core domain-containing protein</fullName>
    </recommendedName>
</protein>
<dbReference type="SFLD" id="SFLDG01384">
    <property type="entry name" value="thioether_bond_formation_requi"/>
    <property type="match status" value="1"/>
</dbReference>
<dbReference type="GO" id="GO:0051536">
    <property type="term" value="F:iron-sulfur cluster binding"/>
    <property type="evidence" value="ECO:0007669"/>
    <property type="project" value="UniProtKB-KW"/>
</dbReference>
<dbReference type="InterPro" id="IPR007197">
    <property type="entry name" value="rSAM"/>
</dbReference>
<comment type="similarity">
    <text evidence="6">Belongs to the radical SAM superfamily. Anaerobic sulfatase-maturating enzyme family.</text>
</comment>
<dbReference type="PANTHER" id="PTHR43273:SF3">
    <property type="entry name" value="ANAEROBIC SULFATASE-MATURATING ENZYME HOMOLOG ASLB-RELATED"/>
    <property type="match status" value="1"/>
</dbReference>
<dbReference type="GO" id="GO:0046872">
    <property type="term" value="F:metal ion binding"/>
    <property type="evidence" value="ECO:0007669"/>
    <property type="project" value="UniProtKB-KW"/>
</dbReference>
<dbReference type="InterPro" id="IPR013785">
    <property type="entry name" value="Aldolase_TIM"/>
</dbReference>
<evidence type="ECO:0000259" key="7">
    <source>
        <dbReference type="PROSITE" id="PS51918"/>
    </source>
</evidence>
<evidence type="ECO:0000256" key="5">
    <source>
        <dbReference type="ARBA" id="ARBA00023014"/>
    </source>
</evidence>
<gene>
    <name evidence="8" type="ORF">LCGC14_1197950</name>
</gene>
<organism evidence="8">
    <name type="scientific">marine sediment metagenome</name>
    <dbReference type="NCBI Taxonomy" id="412755"/>
    <lineage>
        <taxon>unclassified sequences</taxon>
        <taxon>metagenomes</taxon>
        <taxon>ecological metagenomes</taxon>
    </lineage>
</organism>
<dbReference type="SMART" id="SM00729">
    <property type="entry name" value="Elp3"/>
    <property type="match status" value="1"/>
</dbReference>
<dbReference type="InterPro" id="IPR006638">
    <property type="entry name" value="Elp3/MiaA/NifB-like_rSAM"/>
</dbReference>
<keyword evidence="4" id="KW-0408">Iron</keyword>
<dbReference type="PROSITE" id="PS51918">
    <property type="entry name" value="RADICAL_SAM"/>
    <property type="match status" value="1"/>
</dbReference>
<comment type="caution">
    <text evidence="8">The sequence shown here is derived from an EMBL/GenBank/DDBJ whole genome shotgun (WGS) entry which is preliminary data.</text>
</comment>
<dbReference type="InterPro" id="IPR023885">
    <property type="entry name" value="4Fe4S-binding_SPASM_dom"/>
</dbReference>
<dbReference type="GO" id="GO:0016491">
    <property type="term" value="F:oxidoreductase activity"/>
    <property type="evidence" value="ECO:0007669"/>
    <property type="project" value="InterPro"/>
</dbReference>
<feature type="domain" description="Radical SAM core" evidence="7">
    <location>
        <begin position="81"/>
        <end position="317"/>
    </location>
</feature>
<dbReference type="PANTHER" id="PTHR43273">
    <property type="entry name" value="ANAEROBIC SULFATASE-MATURATING ENZYME HOMOLOG ASLB-RELATED"/>
    <property type="match status" value="1"/>
</dbReference>
<dbReference type="NCBIfam" id="TIGR04085">
    <property type="entry name" value="rSAM_more_4Fe4S"/>
    <property type="match status" value="1"/>
</dbReference>
<keyword evidence="5" id="KW-0411">Iron-sulfur</keyword>
<proteinExistence type="inferred from homology"/>
<dbReference type="InterPro" id="IPR058240">
    <property type="entry name" value="rSAM_sf"/>
</dbReference>
<reference evidence="8" key="1">
    <citation type="journal article" date="2015" name="Nature">
        <title>Complex archaea that bridge the gap between prokaryotes and eukaryotes.</title>
        <authorList>
            <person name="Spang A."/>
            <person name="Saw J.H."/>
            <person name="Jorgensen S.L."/>
            <person name="Zaremba-Niedzwiedzka K."/>
            <person name="Martijn J."/>
            <person name="Lind A.E."/>
            <person name="van Eijk R."/>
            <person name="Schleper C."/>
            <person name="Guy L."/>
            <person name="Ettema T.J."/>
        </authorList>
    </citation>
    <scope>NUCLEOTIDE SEQUENCE</scope>
</reference>
<comment type="cofactor">
    <cofactor evidence="1">
        <name>[4Fe-4S] cluster</name>
        <dbReference type="ChEBI" id="CHEBI:49883"/>
    </cofactor>
</comment>
<sequence>MKASFYNLYFPLNAKNSHIIYNTLFGSTFVVDNEALNAIKNFKDGLINKKLLSILKEENILIDDNADERLIYKCLSNKKKFYGFKSFFTILTTYACNMSCTYCYEKYFFEKNGEIKRKTMNNKNSNLVIKFIKNIIIERNYKNITIVFFGGESLLNIKQVYKILESLDPWIKNLGLILKVLFVSNGTLITIEIIKRLKKYNPTFQITLAGSKEIHDKMRKYKNGKGTYEDIMYAIDLLKRFQIRFFIRVDVGKETYAHIEELLTDLKKRFGNGLSIGFASIIPGAGSNCSFRSSCLTDDELAKFPTLWELAEKRGFSLVMTPIIKYVYCTYYTDHAYIIDPSRDLYKCEGIVGLKDHRIGKIDRNGKIKINYQYYNWLSIDPLTSKECRNCSLLPACGGGCAGIAYDKHGTYNKTVCHMSKHLIKQRIKYHLKNTKF</sequence>
<dbReference type="Gene3D" id="3.20.20.70">
    <property type="entry name" value="Aldolase class I"/>
    <property type="match status" value="1"/>
</dbReference>
<dbReference type="Pfam" id="PF04055">
    <property type="entry name" value="Radical_SAM"/>
    <property type="match status" value="1"/>
</dbReference>
<name>A0A0F9LHR5_9ZZZZ</name>
<evidence type="ECO:0000256" key="3">
    <source>
        <dbReference type="ARBA" id="ARBA00022723"/>
    </source>
</evidence>
<evidence type="ECO:0000256" key="6">
    <source>
        <dbReference type="ARBA" id="ARBA00023601"/>
    </source>
</evidence>
<dbReference type="SFLD" id="SFLDG01386">
    <property type="entry name" value="main_SPASM_domain-containing"/>
    <property type="match status" value="1"/>
</dbReference>
<keyword evidence="3" id="KW-0479">Metal-binding</keyword>
<dbReference type="CDD" id="cd01335">
    <property type="entry name" value="Radical_SAM"/>
    <property type="match status" value="1"/>
</dbReference>
<dbReference type="AlphaFoldDB" id="A0A0F9LHR5"/>
<dbReference type="InterPro" id="IPR023867">
    <property type="entry name" value="Sulphatase_maturase_rSAM"/>
</dbReference>
<dbReference type="SFLD" id="SFLDG01067">
    <property type="entry name" value="SPASM/twitch_domain_containing"/>
    <property type="match status" value="1"/>
</dbReference>
<dbReference type="UniPathway" id="UPA00782"/>
<dbReference type="SUPFAM" id="SSF102114">
    <property type="entry name" value="Radical SAM enzymes"/>
    <property type="match status" value="1"/>
</dbReference>
<evidence type="ECO:0000256" key="1">
    <source>
        <dbReference type="ARBA" id="ARBA00001966"/>
    </source>
</evidence>
<evidence type="ECO:0000256" key="2">
    <source>
        <dbReference type="ARBA" id="ARBA00022691"/>
    </source>
</evidence>
<keyword evidence="2" id="KW-0949">S-adenosyl-L-methionine</keyword>
<dbReference type="SFLD" id="SFLDS00029">
    <property type="entry name" value="Radical_SAM"/>
    <property type="match status" value="1"/>
</dbReference>
<evidence type="ECO:0000256" key="4">
    <source>
        <dbReference type="ARBA" id="ARBA00023004"/>
    </source>
</evidence>
<dbReference type="EMBL" id="LAZR01006135">
    <property type="protein sequence ID" value="KKM94474.1"/>
    <property type="molecule type" value="Genomic_DNA"/>
</dbReference>
<accession>A0A0F9LHR5</accession>